<name>A0A6A4KRV0_9ERIC</name>
<dbReference type="PANTHER" id="PTHR47192">
    <property type="entry name" value="THIOREDOXIN-LIKE 3-2, CHLOROPLASTIC"/>
    <property type="match status" value="1"/>
</dbReference>
<accession>A0A6A4KRV0</accession>
<dbReference type="SUPFAM" id="SSF90257">
    <property type="entry name" value="Myosin rod fragments"/>
    <property type="match status" value="1"/>
</dbReference>
<feature type="region of interest" description="Disordered" evidence="2">
    <location>
        <begin position="125"/>
        <end position="245"/>
    </location>
</feature>
<organism evidence="3">
    <name type="scientific">Rhododendron williamsianum</name>
    <dbReference type="NCBI Taxonomy" id="262921"/>
    <lineage>
        <taxon>Eukaryota</taxon>
        <taxon>Viridiplantae</taxon>
        <taxon>Streptophyta</taxon>
        <taxon>Embryophyta</taxon>
        <taxon>Tracheophyta</taxon>
        <taxon>Spermatophyta</taxon>
        <taxon>Magnoliopsida</taxon>
        <taxon>eudicotyledons</taxon>
        <taxon>Gunneridae</taxon>
        <taxon>Pentapetalae</taxon>
        <taxon>asterids</taxon>
        <taxon>Ericales</taxon>
        <taxon>Ericaceae</taxon>
        <taxon>Ericoideae</taxon>
        <taxon>Rhodoreae</taxon>
        <taxon>Rhododendron</taxon>
    </lineage>
</organism>
<gene>
    <name evidence="3" type="ORF">C3L33_22497</name>
</gene>
<evidence type="ECO:0008006" key="4">
    <source>
        <dbReference type="Google" id="ProtNLM"/>
    </source>
</evidence>
<comment type="caution">
    <text evidence="3">The sequence shown here is derived from an EMBL/GenBank/DDBJ whole genome shotgun (WGS) entry which is preliminary data.</text>
</comment>
<feature type="non-terminal residue" evidence="3">
    <location>
        <position position="461"/>
    </location>
</feature>
<evidence type="ECO:0000313" key="3">
    <source>
        <dbReference type="EMBL" id="KAE9445599.1"/>
    </source>
</evidence>
<dbReference type="CDD" id="cd02947">
    <property type="entry name" value="TRX_family"/>
    <property type="match status" value="1"/>
</dbReference>
<dbReference type="InterPro" id="IPR036249">
    <property type="entry name" value="Thioredoxin-like_sf"/>
</dbReference>
<keyword evidence="1" id="KW-0175">Coiled coil</keyword>
<dbReference type="Gene3D" id="3.40.30.10">
    <property type="entry name" value="Glutaredoxin"/>
    <property type="match status" value="1"/>
</dbReference>
<dbReference type="EMBL" id="QEFC01004057">
    <property type="protein sequence ID" value="KAE9445599.1"/>
    <property type="molecule type" value="Genomic_DNA"/>
</dbReference>
<reference evidence="3" key="1">
    <citation type="journal article" date="2019" name="Genome Biol. Evol.">
        <title>The Rhododendron genome and chromosomal organization provide insight into shared whole-genome duplications across the heath family (Ericaceae).</title>
        <authorList>
            <person name="Soza V.L."/>
            <person name="Lindsley D."/>
            <person name="Waalkes A."/>
            <person name="Ramage E."/>
            <person name="Patwardhan R.P."/>
            <person name="Burton J.N."/>
            <person name="Adey A."/>
            <person name="Kumar A."/>
            <person name="Qiu R."/>
            <person name="Shendure J."/>
            <person name="Hall B."/>
        </authorList>
    </citation>
    <scope>NUCLEOTIDE SEQUENCE</scope>
    <source>
        <strain evidence="3">RSF 1966-606</strain>
    </source>
</reference>
<dbReference type="SUPFAM" id="SSF52833">
    <property type="entry name" value="Thioredoxin-like"/>
    <property type="match status" value="1"/>
</dbReference>
<dbReference type="GO" id="GO:0009570">
    <property type="term" value="C:chloroplast stroma"/>
    <property type="evidence" value="ECO:0007669"/>
    <property type="project" value="InterPro"/>
</dbReference>
<dbReference type="Gene3D" id="1.10.287.1490">
    <property type="match status" value="1"/>
</dbReference>
<proteinExistence type="predicted"/>
<evidence type="ECO:0000256" key="2">
    <source>
        <dbReference type="SAM" id="MobiDB-lite"/>
    </source>
</evidence>
<dbReference type="AlphaFoldDB" id="A0A6A4KRV0"/>
<feature type="compositionally biased region" description="Basic and acidic residues" evidence="2">
    <location>
        <begin position="184"/>
        <end position="197"/>
    </location>
</feature>
<feature type="compositionally biased region" description="Basic and acidic residues" evidence="2">
    <location>
        <begin position="125"/>
        <end position="138"/>
    </location>
</feature>
<feature type="compositionally biased region" description="Basic and acidic residues" evidence="2">
    <location>
        <begin position="156"/>
        <end position="174"/>
    </location>
</feature>
<feature type="compositionally biased region" description="Low complexity" evidence="2">
    <location>
        <begin position="198"/>
        <end position="211"/>
    </location>
</feature>
<sequence>MSILAPNPHILYRETHQRDQQHTSWNGAICAVVLKPYWVGFDRRKYDGKKIEKRNFRVDAFWPDSARPTSVELEPILDCDQLDQILLTSQQLSQPIIIDWMAAWCRKCIYLKPKLEKMAAEYDTHTQEVGKPEPEETPKKKKKLQKLSEKNPPTAESKETIHHAESTPQKEVKKAKTKTAPTKETQEEEVKKVELKKSPSLASSDSSPPSLEATSEGPPANLEHEASSQTPDKSKLSPFKPEPLIAQKDEIVEEAADEDMEDFFKAAASPVQVSISSISGDGSSSTQVPPTAEEIAEAKETFKALIKMDIRTALHPGRASSFKKALDVLARAQVFSEAVETTLQNFHKDFPDMQKSYDSAALELSKVESSLTEIDDLRQDLSKCVNGYEAFKSQIEAIEEQKTNLAKDIQIWENQIQELKKKQDEAEKSMVALVTQQSSLEVQQKGLFATSKAVKIKLLPL</sequence>
<protein>
    <recommendedName>
        <fullName evidence="4">Thioredoxin domain-containing protein</fullName>
    </recommendedName>
</protein>
<evidence type="ECO:0000256" key="1">
    <source>
        <dbReference type="SAM" id="Coils"/>
    </source>
</evidence>
<feature type="coiled-coil region" evidence="1">
    <location>
        <begin position="388"/>
        <end position="436"/>
    </location>
</feature>
<dbReference type="PANTHER" id="PTHR47192:SF3">
    <property type="entry name" value="THIOREDOXIN-LIKE 3-1, CHLOROPLASTIC"/>
    <property type="match status" value="1"/>
</dbReference>
<feature type="non-terminal residue" evidence="3">
    <location>
        <position position="1"/>
    </location>
</feature>
<dbReference type="OrthoDB" id="2121326at2759"/>
<dbReference type="InterPro" id="IPR044253">
    <property type="entry name" value="WCRKC1/2"/>
</dbReference>